<keyword evidence="2" id="KW-1185">Reference proteome</keyword>
<dbReference type="AlphaFoldDB" id="A0A1I5ILJ7"/>
<dbReference type="Proteomes" id="UP000183642">
    <property type="component" value="Unassembled WGS sequence"/>
</dbReference>
<organism evidence="1 2">
    <name type="scientific">Geodermatophilus obscurus</name>
    <dbReference type="NCBI Taxonomy" id="1861"/>
    <lineage>
        <taxon>Bacteria</taxon>
        <taxon>Bacillati</taxon>
        <taxon>Actinomycetota</taxon>
        <taxon>Actinomycetes</taxon>
        <taxon>Geodermatophilales</taxon>
        <taxon>Geodermatophilaceae</taxon>
        <taxon>Geodermatophilus</taxon>
    </lineage>
</organism>
<reference evidence="2" key="1">
    <citation type="submission" date="2016-10" db="EMBL/GenBank/DDBJ databases">
        <authorList>
            <person name="Varghese N."/>
            <person name="Submissions S."/>
        </authorList>
    </citation>
    <scope>NUCLEOTIDE SEQUENCE [LARGE SCALE GENOMIC DNA]</scope>
    <source>
        <strain evidence="2">DSM 43161</strain>
    </source>
</reference>
<dbReference type="InterPro" id="IPR036116">
    <property type="entry name" value="FN3_sf"/>
</dbReference>
<proteinExistence type="predicted"/>
<sequence length="245" mass="25071">MPMPLLIREVSVGRAGRRPVRSRRRRGPSAGGIAGRVIAAAAVGLVVLSAPATELAAEVTAEVSASWAPFRNAGTADGPEPARVADAPPVAAAVPQPVVDTPVLALPVPRRLEVELPTPLVPRGRPLEVTPPPAECGGYGNPRQVPPGVVAGAGSATVSWQADGRAAVQGYRVTAVSQQLVTGEQPAPPQVTVGQRAGCGEVTATVAGLTRGVPYVFWLEEALLDDTTGVTEYVQVGWSSPVVVG</sequence>
<accession>A0A1I5ILJ7</accession>
<evidence type="ECO:0008006" key="3">
    <source>
        <dbReference type="Google" id="ProtNLM"/>
    </source>
</evidence>
<name>A0A1I5ILJ7_9ACTN</name>
<dbReference type="EMBL" id="FOWE01000016">
    <property type="protein sequence ID" value="SFO61477.1"/>
    <property type="molecule type" value="Genomic_DNA"/>
</dbReference>
<gene>
    <name evidence="1" type="ORF">SAMN05660359_04719</name>
</gene>
<protein>
    <recommendedName>
        <fullName evidence="3">Fibronectin type-III domain-containing protein</fullName>
    </recommendedName>
</protein>
<evidence type="ECO:0000313" key="2">
    <source>
        <dbReference type="Proteomes" id="UP000183642"/>
    </source>
</evidence>
<dbReference type="SUPFAM" id="SSF49265">
    <property type="entry name" value="Fibronectin type III"/>
    <property type="match status" value="1"/>
</dbReference>
<evidence type="ECO:0000313" key="1">
    <source>
        <dbReference type="EMBL" id="SFO61477.1"/>
    </source>
</evidence>